<protein>
    <submittedName>
        <fullName evidence="2">Uncharacterized protein</fullName>
    </submittedName>
</protein>
<keyword evidence="3" id="KW-1185">Reference proteome</keyword>
<gene>
    <name evidence="2" type="ORF">GCM10009760_37470</name>
</gene>
<dbReference type="RefSeq" id="WP_344466428.1">
    <property type="nucleotide sequence ID" value="NZ_BAAANT010000020.1"/>
</dbReference>
<name>A0ABN2ZT00_9ACTN</name>
<feature type="region of interest" description="Disordered" evidence="1">
    <location>
        <begin position="76"/>
        <end position="108"/>
    </location>
</feature>
<evidence type="ECO:0000256" key="1">
    <source>
        <dbReference type="SAM" id="MobiDB-lite"/>
    </source>
</evidence>
<comment type="caution">
    <text evidence="2">The sequence shown here is derived from an EMBL/GenBank/DDBJ whole genome shotgun (WGS) entry which is preliminary data.</text>
</comment>
<reference evidence="2 3" key="1">
    <citation type="journal article" date="2019" name="Int. J. Syst. Evol. Microbiol.">
        <title>The Global Catalogue of Microorganisms (GCM) 10K type strain sequencing project: providing services to taxonomists for standard genome sequencing and annotation.</title>
        <authorList>
            <consortium name="The Broad Institute Genomics Platform"/>
            <consortium name="The Broad Institute Genome Sequencing Center for Infectious Disease"/>
            <person name="Wu L."/>
            <person name="Ma J."/>
        </authorList>
    </citation>
    <scope>NUCLEOTIDE SEQUENCE [LARGE SCALE GENOMIC DNA]</scope>
    <source>
        <strain evidence="2 3">JCM 14560</strain>
    </source>
</reference>
<accession>A0ABN2ZT00</accession>
<evidence type="ECO:0000313" key="2">
    <source>
        <dbReference type="EMBL" id="GAA2147033.1"/>
    </source>
</evidence>
<proteinExistence type="predicted"/>
<dbReference type="Proteomes" id="UP001422759">
    <property type="component" value="Unassembled WGS sequence"/>
</dbReference>
<dbReference type="EMBL" id="BAAANT010000020">
    <property type="protein sequence ID" value="GAA2147033.1"/>
    <property type="molecule type" value="Genomic_DNA"/>
</dbReference>
<organism evidence="2 3">
    <name type="scientific">Kitasatospora kazusensis</name>
    <dbReference type="NCBI Taxonomy" id="407974"/>
    <lineage>
        <taxon>Bacteria</taxon>
        <taxon>Bacillati</taxon>
        <taxon>Actinomycetota</taxon>
        <taxon>Actinomycetes</taxon>
        <taxon>Kitasatosporales</taxon>
        <taxon>Streptomycetaceae</taxon>
        <taxon>Kitasatospora</taxon>
    </lineage>
</organism>
<evidence type="ECO:0000313" key="3">
    <source>
        <dbReference type="Proteomes" id="UP001422759"/>
    </source>
</evidence>
<sequence>MTTQLEAPLPRPHPSSVRAAVPAFAPAVPPRRAVPAFAPIRRGSGGRHRLRQAVRHRPGVVAAGLLATATALAAGPLRPTSPPPAAATSTVLGPAGAPRCTGTAPPTG</sequence>